<dbReference type="GO" id="GO:0046983">
    <property type="term" value="F:protein dimerization activity"/>
    <property type="evidence" value="ECO:0007669"/>
    <property type="project" value="InterPro"/>
</dbReference>
<comment type="catalytic activity">
    <reaction evidence="1">
        <text>ATP + protein L-histidine = ADP + protein N-phospho-L-histidine.</text>
        <dbReference type="EC" id="2.7.13.3"/>
    </reaction>
</comment>
<dbReference type="Gene3D" id="3.30.565.10">
    <property type="entry name" value="Histidine kinase-like ATPase, C-terminal domain"/>
    <property type="match status" value="1"/>
</dbReference>
<sequence>MSARTARIAAAAGCVFAYLVMAAYVLVAVNLPPEVRPAGYGGAELLAPGLCALLGMLIVFRRPRLLVAWLLLAFGACSALRWLMGSLAGLVELAGDPPWALQAVTTGGVVSRTAGYLLWLLIPLLYPDVSLRRSRWRWVCLALAVWCLGQIVVLTLAPVPSGGMGPPPWAVLEPGPALAVVLDVMRQVNVVLPWLSLVPLLIRFRYSGPDVRRQIGWLLLAMAIGAVPTYESGHLWPTVLSEAAVPVAIAVAVLRYRLYAIDTLVSRAVLGAALLGFVAVAYLPASALTGVVLSGRGEVVAAVAGILAGLAFRPVHATLQRGLDRMLYGRSGDPRTHARALQRQIQRAGPAEALAAAVQAVMNGLAVTGATVTAGRQVACGELGPSPREIPLVWHGEQVGTLLIGAPGRRRFPPAYERRMLAVLVPIVADVAHAVRLAEDLRHHRERAAVARDEERRRLHRDLHDGLGTALTAMAMSLDAARRSLDDSPEHAYRLLTDLRLSMNSVTAEIRALVYDLHPPGLKELRLEAAVRSLAAEAGPPADVRATGDLTALPPAIETAAYRIVQEAVTNARRHAGASRITVELSGDAERVRVRIADDGTGLPERPVLGAGLTSMRERAAELGGTCLIAPGEQGGTVVEAVIPLPPGRLTPPDDRTAAPDVRRAPPPIRDISSPELLTSE</sequence>
<gene>
    <name evidence="12" type="ORF">HNP84_003513</name>
</gene>
<dbReference type="InterPro" id="IPR036890">
    <property type="entry name" value="HATPase_C_sf"/>
</dbReference>
<name>A0A840P9A6_9ACTN</name>
<feature type="transmembrane region" description="Helical" evidence="10">
    <location>
        <begin position="138"/>
        <end position="157"/>
    </location>
</feature>
<feature type="transmembrane region" description="Helical" evidence="10">
    <location>
        <begin position="268"/>
        <end position="293"/>
    </location>
</feature>
<keyword evidence="13" id="KW-1185">Reference proteome</keyword>
<dbReference type="InterPro" id="IPR003594">
    <property type="entry name" value="HATPase_dom"/>
</dbReference>
<dbReference type="Pfam" id="PF02518">
    <property type="entry name" value="HATPase_c"/>
    <property type="match status" value="1"/>
</dbReference>
<dbReference type="PANTHER" id="PTHR24421">
    <property type="entry name" value="NITRATE/NITRITE SENSOR PROTEIN NARX-RELATED"/>
    <property type="match status" value="1"/>
</dbReference>
<dbReference type="Pfam" id="PF07730">
    <property type="entry name" value="HisKA_3"/>
    <property type="match status" value="1"/>
</dbReference>
<evidence type="ECO:0000259" key="11">
    <source>
        <dbReference type="SMART" id="SM00387"/>
    </source>
</evidence>
<dbReference type="RefSeq" id="WP_185050710.1">
    <property type="nucleotide sequence ID" value="NZ_BAABIX010000001.1"/>
</dbReference>
<dbReference type="EC" id="2.7.13.3" evidence="2"/>
<evidence type="ECO:0000256" key="2">
    <source>
        <dbReference type="ARBA" id="ARBA00012438"/>
    </source>
</evidence>
<dbReference type="Gene3D" id="1.20.5.1930">
    <property type="match status" value="1"/>
</dbReference>
<keyword evidence="5" id="KW-0547">Nucleotide-binding</keyword>
<keyword evidence="4" id="KW-0808">Transferase</keyword>
<feature type="compositionally biased region" description="Basic and acidic residues" evidence="9">
    <location>
        <begin position="652"/>
        <end position="664"/>
    </location>
</feature>
<dbReference type="PANTHER" id="PTHR24421:SF10">
    <property type="entry name" value="NITRATE_NITRITE SENSOR PROTEIN NARQ"/>
    <property type="match status" value="1"/>
</dbReference>
<dbReference type="EMBL" id="JACHGN010000006">
    <property type="protein sequence ID" value="MBB5133787.1"/>
    <property type="molecule type" value="Genomic_DNA"/>
</dbReference>
<feature type="domain" description="Histidine kinase/HSP90-like ATPase" evidence="11">
    <location>
        <begin position="556"/>
        <end position="647"/>
    </location>
</feature>
<dbReference type="AlphaFoldDB" id="A0A840P9A6"/>
<dbReference type="Proteomes" id="UP000578449">
    <property type="component" value="Unassembled WGS sequence"/>
</dbReference>
<keyword evidence="6 12" id="KW-0418">Kinase</keyword>
<proteinExistence type="predicted"/>
<evidence type="ECO:0000256" key="5">
    <source>
        <dbReference type="ARBA" id="ARBA00022741"/>
    </source>
</evidence>
<keyword evidence="7" id="KW-0067">ATP-binding</keyword>
<evidence type="ECO:0000256" key="6">
    <source>
        <dbReference type="ARBA" id="ARBA00022777"/>
    </source>
</evidence>
<dbReference type="SUPFAM" id="SSF55874">
    <property type="entry name" value="ATPase domain of HSP90 chaperone/DNA topoisomerase II/histidine kinase"/>
    <property type="match status" value="1"/>
</dbReference>
<organism evidence="12 13">
    <name type="scientific">Thermocatellispora tengchongensis</name>
    <dbReference type="NCBI Taxonomy" id="1073253"/>
    <lineage>
        <taxon>Bacteria</taxon>
        <taxon>Bacillati</taxon>
        <taxon>Actinomycetota</taxon>
        <taxon>Actinomycetes</taxon>
        <taxon>Streptosporangiales</taxon>
        <taxon>Streptosporangiaceae</taxon>
        <taxon>Thermocatellispora</taxon>
    </lineage>
</organism>
<keyword evidence="10" id="KW-0472">Membrane</keyword>
<evidence type="ECO:0000256" key="1">
    <source>
        <dbReference type="ARBA" id="ARBA00000085"/>
    </source>
</evidence>
<keyword evidence="8" id="KW-0902">Two-component regulatory system</keyword>
<protein>
    <recommendedName>
        <fullName evidence="2">histidine kinase</fullName>
        <ecNumber evidence="2">2.7.13.3</ecNumber>
    </recommendedName>
</protein>
<evidence type="ECO:0000256" key="8">
    <source>
        <dbReference type="ARBA" id="ARBA00023012"/>
    </source>
</evidence>
<evidence type="ECO:0000256" key="9">
    <source>
        <dbReference type="SAM" id="MobiDB-lite"/>
    </source>
</evidence>
<accession>A0A840P9A6</accession>
<dbReference type="InterPro" id="IPR011712">
    <property type="entry name" value="Sig_transdc_His_kin_sub3_dim/P"/>
</dbReference>
<feature type="transmembrane region" description="Helical" evidence="10">
    <location>
        <begin position="66"/>
        <end position="84"/>
    </location>
</feature>
<evidence type="ECO:0000313" key="13">
    <source>
        <dbReference type="Proteomes" id="UP000578449"/>
    </source>
</evidence>
<evidence type="ECO:0000313" key="12">
    <source>
        <dbReference type="EMBL" id="MBB5133787.1"/>
    </source>
</evidence>
<keyword evidence="10" id="KW-0812">Transmembrane</keyword>
<keyword evidence="3" id="KW-0597">Phosphoprotein</keyword>
<dbReference type="InterPro" id="IPR050482">
    <property type="entry name" value="Sensor_HK_TwoCompSys"/>
</dbReference>
<feature type="transmembrane region" description="Helical" evidence="10">
    <location>
        <begin position="177"/>
        <end position="202"/>
    </location>
</feature>
<feature type="transmembrane region" description="Helical" evidence="10">
    <location>
        <begin position="214"/>
        <end position="230"/>
    </location>
</feature>
<feature type="transmembrane region" description="Helical" evidence="10">
    <location>
        <begin position="236"/>
        <end position="256"/>
    </location>
</feature>
<dbReference type="CDD" id="cd16917">
    <property type="entry name" value="HATPase_UhpB-NarQ-NarX-like"/>
    <property type="match status" value="1"/>
</dbReference>
<dbReference type="GO" id="GO:0016020">
    <property type="term" value="C:membrane"/>
    <property type="evidence" value="ECO:0007669"/>
    <property type="project" value="InterPro"/>
</dbReference>
<dbReference type="GO" id="GO:0000155">
    <property type="term" value="F:phosphorelay sensor kinase activity"/>
    <property type="evidence" value="ECO:0007669"/>
    <property type="project" value="InterPro"/>
</dbReference>
<keyword evidence="10" id="KW-1133">Transmembrane helix</keyword>
<evidence type="ECO:0000256" key="4">
    <source>
        <dbReference type="ARBA" id="ARBA00022679"/>
    </source>
</evidence>
<feature type="transmembrane region" description="Helical" evidence="10">
    <location>
        <begin position="38"/>
        <end position="59"/>
    </location>
</feature>
<feature type="transmembrane region" description="Helical" evidence="10">
    <location>
        <begin position="104"/>
        <end position="126"/>
    </location>
</feature>
<evidence type="ECO:0000256" key="10">
    <source>
        <dbReference type="SAM" id="Phobius"/>
    </source>
</evidence>
<dbReference type="SMART" id="SM00387">
    <property type="entry name" value="HATPase_c"/>
    <property type="match status" value="1"/>
</dbReference>
<comment type="caution">
    <text evidence="12">The sequence shown here is derived from an EMBL/GenBank/DDBJ whole genome shotgun (WGS) entry which is preliminary data.</text>
</comment>
<feature type="region of interest" description="Disordered" evidence="9">
    <location>
        <begin position="645"/>
        <end position="681"/>
    </location>
</feature>
<dbReference type="GO" id="GO:0005524">
    <property type="term" value="F:ATP binding"/>
    <property type="evidence" value="ECO:0007669"/>
    <property type="project" value="UniProtKB-KW"/>
</dbReference>
<reference evidence="12 13" key="1">
    <citation type="submission" date="2020-08" db="EMBL/GenBank/DDBJ databases">
        <title>Genomic Encyclopedia of Type Strains, Phase IV (KMG-IV): sequencing the most valuable type-strain genomes for metagenomic binning, comparative biology and taxonomic classification.</title>
        <authorList>
            <person name="Goeker M."/>
        </authorList>
    </citation>
    <scope>NUCLEOTIDE SEQUENCE [LARGE SCALE GENOMIC DNA]</scope>
    <source>
        <strain evidence="12 13">DSM 45615</strain>
    </source>
</reference>
<evidence type="ECO:0000256" key="3">
    <source>
        <dbReference type="ARBA" id="ARBA00022553"/>
    </source>
</evidence>
<evidence type="ECO:0000256" key="7">
    <source>
        <dbReference type="ARBA" id="ARBA00022840"/>
    </source>
</evidence>